<proteinExistence type="predicted"/>
<evidence type="ECO:0000313" key="2">
    <source>
        <dbReference type="Proteomes" id="UP000324222"/>
    </source>
</evidence>
<protein>
    <submittedName>
        <fullName evidence="1">Uncharacterized protein</fullName>
    </submittedName>
</protein>
<dbReference type="EMBL" id="VSRR010002123">
    <property type="protein sequence ID" value="MPC29714.1"/>
    <property type="molecule type" value="Genomic_DNA"/>
</dbReference>
<dbReference type="Proteomes" id="UP000324222">
    <property type="component" value="Unassembled WGS sequence"/>
</dbReference>
<name>A0A5B7EAB0_PORTR</name>
<comment type="caution">
    <text evidence="1">The sequence shown here is derived from an EMBL/GenBank/DDBJ whole genome shotgun (WGS) entry which is preliminary data.</text>
</comment>
<dbReference type="AlphaFoldDB" id="A0A5B7EAB0"/>
<reference evidence="1 2" key="1">
    <citation type="submission" date="2019-05" db="EMBL/GenBank/DDBJ databases">
        <title>Another draft genome of Portunus trituberculatus and its Hox gene families provides insights of decapod evolution.</title>
        <authorList>
            <person name="Jeong J.-H."/>
            <person name="Song I."/>
            <person name="Kim S."/>
            <person name="Choi T."/>
            <person name="Kim D."/>
            <person name="Ryu S."/>
            <person name="Kim W."/>
        </authorList>
    </citation>
    <scope>NUCLEOTIDE SEQUENCE [LARGE SCALE GENOMIC DNA]</scope>
    <source>
        <tissue evidence="1">Muscle</tissue>
    </source>
</reference>
<accession>A0A5B7EAB0</accession>
<evidence type="ECO:0000313" key="1">
    <source>
        <dbReference type="EMBL" id="MPC29714.1"/>
    </source>
</evidence>
<keyword evidence="2" id="KW-1185">Reference proteome</keyword>
<sequence length="65" mass="7360">MEGGSSAWNFSLVTHSSRFSSDSAKRSNFNLCLMDGYWRRGSLLVIKVLLILEEAQELTTEDCKM</sequence>
<organism evidence="1 2">
    <name type="scientific">Portunus trituberculatus</name>
    <name type="common">Swimming crab</name>
    <name type="synonym">Neptunus trituberculatus</name>
    <dbReference type="NCBI Taxonomy" id="210409"/>
    <lineage>
        <taxon>Eukaryota</taxon>
        <taxon>Metazoa</taxon>
        <taxon>Ecdysozoa</taxon>
        <taxon>Arthropoda</taxon>
        <taxon>Crustacea</taxon>
        <taxon>Multicrustacea</taxon>
        <taxon>Malacostraca</taxon>
        <taxon>Eumalacostraca</taxon>
        <taxon>Eucarida</taxon>
        <taxon>Decapoda</taxon>
        <taxon>Pleocyemata</taxon>
        <taxon>Brachyura</taxon>
        <taxon>Eubrachyura</taxon>
        <taxon>Portunoidea</taxon>
        <taxon>Portunidae</taxon>
        <taxon>Portuninae</taxon>
        <taxon>Portunus</taxon>
    </lineage>
</organism>
<gene>
    <name evidence="1" type="ORF">E2C01_022960</name>
</gene>